<evidence type="ECO:0000313" key="10">
    <source>
        <dbReference type="Proteomes" id="UP001198034"/>
    </source>
</evidence>
<evidence type="ECO:0000256" key="4">
    <source>
        <dbReference type="ARBA" id="ARBA00023316"/>
    </source>
</evidence>
<dbReference type="PIRSF" id="PIRSF019422">
    <property type="entry name" value="MltA"/>
    <property type="match status" value="1"/>
</dbReference>
<gene>
    <name evidence="9" type="ORF">LG219_10450</name>
</gene>
<comment type="catalytic activity">
    <reaction evidence="1">
        <text>Exolytic cleavage of the (1-&gt;4)-beta-glycosidic linkage between N-acetylmuramic acid (MurNAc) and N-acetylglucosamine (GlcNAc) residues in peptidoglycan, from either the reducing or the non-reducing ends of the peptidoglycan chains, with concomitant formation of a 1,6-anhydrobond in the MurNAc residue.</text>
        <dbReference type="EC" id="4.2.2.n1"/>
    </reaction>
</comment>
<reference evidence="9 10" key="1">
    <citation type="submission" date="2021-10" db="EMBL/GenBank/DDBJ databases">
        <authorList>
            <person name="Chen M."/>
        </authorList>
    </citation>
    <scope>NUCLEOTIDE SEQUENCE [LARGE SCALE GENOMIC DNA]</scope>
    <source>
        <strain evidence="9 10">H3-26</strain>
    </source>
</reference>
<comment type="caution">
    <text evidence="9">The sequence shown here is derived from an EMBL/GenBank/DDBJ whole genome shotgun (WGS) entry which is preliminary data.</text>
</comment>
<dbReference type="PANTHER" id="PTHR30124">
    <property type="entry name" value="MEMBRANE-BOUND LYTIC MUREIN TRANSGLYCOSYLASE A"/>
    <property type="match status" value="1"/>
</dbReference>
<protein>
    <recommendedName>
        <fullName evidence="2">peptidoglycan lytic exotransglycosylase</fullName>
        <ecNumber evidence="2">4.2.2.n1</ecNumber>
    </recommendedName>
    <alternativeName>
        <fullName evidence="5">Murein hydrolase A</fullName>
    </alternativeName>
</protein>
<evidence type="ECO:0000256" key="1">
    <source>
        <dbReference type="ARBA" id="ARBA00001420"/>
    </source>
</evidence>
<evidence type="ECO:0000256" key="3">
    <source>
        <dbReference type="ARBA" id="ARBA00023239"/>
    </source>
</evidence>
<organism evidence="9 10">
    <name type="scientific">Deefgea salmonis</name>
    <dbReference type="NCBI Taxonomy" id="2875502"/>
    <lineage>
        <taxon>Bacteria</taxon>
        <taxon>Pseudomonadati</taxon>
        <taxon>Pseudomonadota</taxon>
        <taxon>Betaproteobacteria</taxon>
        <taxon>Neisseriales</taxon>
        <taxon>Chitinibacteraceae</taxon>
        <taxon>Deefgea</taxon>
    </lineage>
</organism>
<keyword evidence="10" id="KW-1185">Reference proteome</keyword>
<proteinExistence type="predicted"/>
<keyword evidence="3" id="KW-0456">Lyase</keyword>
<keyword evidence="4" id="KW-0961">Cell wall biogenesis/degradation</keyword>
<dbReference type="Gene3D" id="2.40.240.50">
    <property type="entry name" value="Barwin-like endoglucanases"/>
    <property type="match status" value="1"/>
</dbReference>
<dbReference type="CDD" id="cd14485">
    <property type="entry name" value="mltA_like_LT_A"/>
    <property type="match status" value="1"/>
</dbReference>
<dbReference type="InterPro" id="IPR005300">
    <property type="entry name" value="MltA_B"/>
</dbReference>
<feature type="signal peptide" evidence="7">
    <location>
        <begin position="1"/>
        <end position="29"/>
    </location>
</feature>
<evidence type="ECO:0000256" key="5">
    <source>
        <dbReference type="ARBA" id="ARBA00030918"/>
    </source>
</evidence>
<feature type="compositionally biased region" description="Pro residues" evidence="6">
    <location>
        <begin position="36"/>
        <end position="46"/>
    </location>
</feature>
<evidence type="ECO:0000259" key="8">
    <source>
        <dbReference type="SMART" id="SM00925"/>
    </source>
</evidence>
<keyword evidence="7" id="KW-0732">Signal</keyword>
<sequence>MIARRPAKRPTLALKHTLASLLLASFFTACGTAPVTPPAQPSPSPVTPSTELTSPTATAAPRYVASSWQALPAWSQDELVKGFQAWRNGCARLQKNPVWSPICQDAANVALTTPAIRQFLQTRLTPYQLQNPDQSTTGLITGYYEPVYAGSLLQTHTANQAVYGPPRDMITVALDNVYPELKGKRLRGKVAGNKLVPFADRAEIVKNGVNAPVLAWLNDPMDVQFLQIQGSGRVQLSNGEQLRLGYADQNGRPYKPVGRWLVEQGLLPASEVSMQTIRAWAKANPKRVDELLNSNPSYVFFRTLPASNDGPIGSLGVPLTAAYSIAVDPNIVPLGSMVFIATTRPDNAGGIHRLVAAQDTGGAIRGSVRADFFWGTGDAAGELAGEMKQSGSLWLLWPKGQALPK</sequence>
<dbReference type="Gene3D" id="2.40.40.10">
    <property type="entry name" value="RlpA-like domain"/>
    <property type="match status" value="1"/>
</dbReference>
<dbReference type="CDD" id="cd14668">
    <property type="entry name" value="mlta_B"/>
    <property type="match status" value="1"/>
</dbReference>
<dbReference type="PANTHER" id="PTHR30124:SF0">
    <property type="entry name" value="MEMBRANE-BOUND LYTIC MUREIN TRANSGLYCOSYLASE A"/>
    <property type="match status" value="1"/>
</dbReference>
<dbReference type="Proteomes" id="UP001198034">
    <property type="component" value="Unassembled WGS sequence"/>
</dbReference>
<evidence type="ECO:0000256" key="6">
    <source>
        <dbReference type="SAM" id="MobiDB-lite"/>
    </source>
</evidence>
<dbReference type="InterPro" id="IPR036908">
    <property type="entry name" value="RlpA-like_sf"/>
</dbReference>
<evidence type="ECO:0000256" key="7">
    <source>
        <dbReference type="SAM" id="SignalP"/>
    </source>
</evidence>
<dbReference type="EMBL" id="JAJAWG010000006">
    <property type="protein sequence ID" value="MCB5196685.1"/>
    <property type="molecule type" value="Genomic_DNA"/>
</dbReference>
<dbReference type="SMART" id="SM00925">
    <property type="entry name" value="MltA"/>
    <property type="match status" value="1"/>
</dbReference>
<feature type="region of interest" description="Disordered" evidence="6">
    <location>
        <begin position="36"/>
        <end position="55"/>
    </location>
</feature>
<evidence type="ECO:0000313" key="9">
    <source>
        <dbReference type="EMBL" id="MCB5196685.1"/>
    </source>
</evidence>
<dbReference type="InterPro" id="IPR026044">
    <property type="entry name" value="MltA"/>
</dbReference>
<name>A0ABS8BLU7_9NEIS</name>
<dbReference type="PROSITE" id="PS51257">
    <property type="entry name" value="PROKAR_LIPOPROTEIN"/>
    <property type="match status" value="1"/>
</dbReference>
<evidence type="ECO:0000256" key="2">
    <source>
        <dbReference type="ARBA" id="ARBA00012587"/>
    </source>
</evidence>
<feature type="chain" id="PRO_5047058435" description="peptidoglycan lytic exotransglycosylase" evidence="7">
    <location>
        <begin position="30"/>
        <end position="405"/>
    </location>
</feature>
<dbReference type="Pfam" id="PF03562">
    <property type="entry name" value="MltA"/>
    <property type="match status" value="1"/>
</dbReference>
<dbReference type="SUPFAM" id="SSF50685">
    <property type="entry name" value="Barwin-like endoglucanases"/>
    <property type="match status" value="1"/>
</dbReference>
<dbReference type="Pfam" id="PF06725">
    <property type="entry name" value="3D"/>
    <property type="match status" value="1"/>
</dbReference>
<feature type="domain" description="Lytic transglycosylase MltA" evidence="8">
    <location>
        <begin position="147"/>
        <end position="302"/>
    </location>
</feature>
<accession>A0ABS8BLU7</accession>
<dbReference type="RefSeq" id="WP_226764433.1">
    <property type="nucleotide sequence ID" value="NZ_JAJAWG010000006.1"/>
</dbReference>
<dbReference type="EC" id="4.2.2.n1" evidence="2"/>
<dbReference type="InterPro" id="IPR010611">
    <property type="entry name" value="3D_dom"/>
</dbReference>